<gene>
    <name evidence="1" type="ORF">C1Q91_002118</name>
    <name evidence="2" type="ORF">GNZ05_26690</name>
    <name evidence="4" type="ORF">HVV39_01070</name>
    <name evidence="3" type="ORF">HVW43_05190</name>
    <name evidence="5" type="ORF">SAMEA3752557_02885</name>
    <name evidence="6" type="ORF">SAMEA3752557_04935</name>
</gene>
<evidence type="ECO:0000313" key="11">
    <source>
        <dbReference type="Proteomes" id="UP000523388"/>
    </source>
</evidence>
<evidence type="ECO:0000313" key="8">
    <source>
        <dbReference type="Proteomes" id="UP000490727"/>
    </source>
</evidence>
<dbReference type="Proteomes" id="UP000514533">
    <property type="component" value="Chromosome"/>
</dbReference>
<dbReference type="Proteomes" id="UP000490727">
    <property type="component" value="Unassembled WGS sequence"/>
</dbReference>
<reference evidence="5 7" key="1">
    <citation type="submission" date="2018-06" db="EMBL/GenBank/DDBJ databases">
        <authorList>
            <consortium name="Pathogen Informatics"/>
            <person name="Doyle S."/>
        </authorList>
    </citation>
    <scope>NUCLEOTIDE SEQUENCE [LARGE SCALE GENOMIC DNA]</scope>
    <source>
        <strain evidence="5 7">VREC0535</strain>
    </source>
</reference>
<dbReference type="EMBL" id="UCZA01000043">
    <property type="protein sequence ID" value="SQP88175.1"/>
    <property type="molecule type" value="Genomic_DNA"/>
</dbReference>
<name>A0A0K4D2Z4_ECOLX</name>
<dbReference type="Proteomes" id="UP000523388">
    <property type="component" value="Unassembled WGS sequence"/>
</dbReference>
<evidence type="ECO:0000313" key="3">
    <source>
        <dbReference type="EMBL" id="QMO39726.1"/>
    </source>
</evidence>
<reference evidence="1 11" key="2">
    <citation type="submission" date="2018-08" db="EMBL/GenBank/DDBJ databases">
        <authorList>
            <consortium name="GenomeTrakr network: Whole genome sequencing for foodborne pathogen traceback"/>
        </authorList>
    </citation>
    <scope>NUCLEOTIDE SEQUENCE [LARGE SCALE GENOMIC DNA]</scope>
    <source>
        <strain evidence="1 11">AZ-TG102963</strain>
    </source>
</reference>
<dbReference type="EMBL" id="AASCJS010000009">
    <property type="protein sequence ID" value="EFA9845747.1"/>
    <property type="molecule type" value="Genomic_DNA"/>
</dbReference>
<organism evidence="1 11">
    <name type="scientific">Escherichia coli</name>
    <dbReference type="NCBI Taxonomy" id="562"/>
    <lineage>
        <taxon>Bacteria</taxon>
        <taxon>Pseudomonadati</taxon>
        <taxon>Pseudomonadota</taxon>
        <taxon>Gammaproteobacteria</taxon>
        <taxon>Enterobacterales</taxon>
        <taxon>Enterobacteriaceae</taxon>
        <taxon>Escherichia</taxon>
    </lineage>
</organism>
<evidence type="ECO:0000313" key="5">
    <source>
        <dbReference type="EMBL" id="SQP82624.1"/>
    </source>
</evidence>
<reference evidence="2 8" key="3">
    <citation type="submission" date="2019-11" db="EMBL/GenBank/DDBJ databases">
        <title>Whole genome sequence analysis of environmental Escherichia coli from the feces of straw-necked ibis (Threskiornis spinicollis) nesting on inland wetlands.</title>
        <authorList>
            <person name="Wyrsch E.R."/>
            <person name="Roy Chowdhury P."/>
            <person name="Wallis L."/>
            <person name="Cummins M.L."/>
            <person name="Zingali T."/>
            <person name="Brandis K.J."/>
            <person name="Djordjevic S.P."/>
        </authorList>
    </citation>
    <scope>NUCLEOTIDE SEQUENCE [LARGE SCALE GENOMIC DNA]</scope>
    <source>
        <strain evidence="2 8">IBS12</strain>
    </source>
</reference>
<evidence type="ECO:0000313" key="7">
    <source>
        <dbReference type="Proteomes" id="UP000250671"/>
    </source>
</evidence>
<accession>A0A0K4D2Z4</accession>
<evidence type="ECO:0000313" key="9">
    <source>
        <dbReference type="Proteomes" id="UP000514533"/>
    </source>
</evidence>
<dbReference type="EMBL" id="UCZA01000017">
    <property type="protein sequence ID" value="SQP82624.1"/>
    <property type="molecule type" value="Genomic_DNA"/>
</dbReference>
<proteinExistence type="predicted"/>
<evidence type="ECO:0000313" key="1">
    <source>
        <dbReference type="EMBL" id="EFA9845747.1"/>
    </source>
</evidence>
<evidence type="ECO:0000313" key="6">
    <source>
        <dbReference type="EMBL" id="SQP88175.1"/>
    </source>
</evidence>
<evidence type="ECO:0000313" key="4">
    <source>
        <dbReference type="EMBL" id="QMS36699.1"/>
    </source>
</evidence>
<dbReference type="RefSeq" id="WP_001373032.1">
    <property type="nucleotide sequence ID" value="NZ_AP027709.1"/>
</dbReference>
<reference evidence="9 10" key="4">
    <citation type="submission" date="2020-06" db="EMBL/GenBank/DDBJ databases">
        <title>REHAB project genomes.</title>
        <authorList>
            <person name="Shaw L.P."/>
        </authorList>
    </citation>
    <scope>NUCLEOTIDE SEQUENCE [LARGE SCALE GENOMIC DNA]</scope>
    <source>
        <strain evidence="4 9">RHB01-C20</strain>
        <strain evidence="3 10">RHB10-C12</strain>
    </source>
</reference>
<sequence length="71" mass="8000">MFVENNLKADPDNQGWVLGWAVVRDKPWHLVGIYATEDGAKSKRSELNGEYEVRYGSHRLGSDDFMSVGLS</sequence>
<dbReference type="AlphaFoldDB" id="A0A0K4D2Z4"/>
<dbReference type="EMBL" id="CP055981">
    <property type="protein sequence ID" value="QMS36699.1"/>
    <property type="molecule type" value="Genomic_DNA"/>
</dbReference>
<dbReference type="Proteomes" id="UP000250671">
    <property type="component" value="Unassembled WGS sequence"/>
</dbReference>
<dbReference type="EMBL" id="WOET01000045">
    <property type="protein sequence ID" value="MUM75710.1"/>
    <property type="molecule type" value="Genomic_DNA"/>
</dbReference>
<evidence type="ECO:0000313" key="10">
    <source>
        <dbReference type="Proteomes" id="UP000514754"/>
    </source>
</evidence>
<protein>
    <submittedName>
        <fullName evidence="1">Uncharacterized protein</fullName>
    </submittedName>
</protein>
<dbReference type="Proteomes" id="UP000514754">
    <property type="component" value="Chromosome"/>
</dbReference>
<dbReference type="EMBL" id="CP057906">
    <property type="protein sequence ID" value="QMO39726.1"/>
    <property type="molecule type" value="Genomic_DNA"/>
</dbReference>
<evidence type="ECO:0000313" key="2">
    <source>
        <dbReference type="EMBL" id="MUM75710.1"/>
    </source>
</evidence>